<feature type="non-terminal residue" evidence="5">
    <location>
        <position position="1"/>
    </location>
</feature>
<dbReference type="InterPro" id="IPR036048">
    <property type="entry name" value="Interleukin_8-like_sf"/>
</dbReference>
<evidence type="ECO:0000256" key="3">
    <source>
        <dbReference type="SAM" id="SignalP"/>
    </source>
</evidence>
<dbReference type="GO" id="GO:0008009">
    <property type="term" value="F:chemokine activity"/>
    <property type="evidence" value="ECO:0007669"/>
    <property type="project" value="InterPro"/>
</dbReference>
<feature type="non-terminal residue" evidence="5">
    <location>
        <position position="97"/>
    </location>
</feature>
<evidence type="ECO:0000256" key="2">
    <source>
        <dbReference type="ARBA" id="ARBA00022514"/>
    </source>
</evidence>
<dbReference type="Gene3D" id="2.40.50.40">
    <property type="match status" value="1"/>
</dbReference>
<accession>A0A7L2JZ46</accession>
<dbReference type="GO" id="GO:0006955">
    <property type="term" value="P:immune response"/>
    <property type="evidence" value="ECO:0007669"/>
    <property type="project" value="InterPro"/>
</dbReference>
<dbReference type="Proteomes" id="UP000590623">
    <property type="component" value="Unassembled WGS sequence"/>
</dbReference>
<protein>
    <submittedName>
        <fullName evidence="5">XCL1 protein</fullName>
    </submittedName>
</protein>
<comment type="similarity">
    <text evidence="1">Belongs to the intercrine gamma family.</text>
</comment>
<evidence type="ECO:0000256" key="1">
    <source>
        <dbReference type="ARBA" id="ARBA00006894"/>
    </source>
</evidence>
<dbReference type="Pfam" id="PF00048">
    <property type="entry name" value="IL8"/>
    <property type="match status" value="1"/>
</dbReference>
<dbReference type="OrthoDB" id="9906867at2759"/>
<keyword evidence="2" id="KW-0202">Cytokine</keyword>
<comment type="caution">
    <text evidence="5">The sequence shown here is derived from an EMBL/GenBank/DDBJ whole genome shotgun (WGS) entry which is preliminary data.</text>
</comment>
<evidence type="ECO:0000313" key="5">
    <source>
        <dbReference type="EMBL" id="NXR28774.1"/>
    </source>
</evidence>
<dbReference type="AlphaFoldDB" id="A0A7L2JZ46"/>
<organism evidence="5 6">
    <name type="scientific">Cinclus mexicanus</name>
    <name type="common">American dipper</name>
    <dbReference type="NCBI Taxonomy" id="161649"/>
    <lineage>
        <taxon>Eukaryota</taxon>
        <taxon>Metazoa</taxon>
        <taxon>Chordata</taxon>
        <taxon>Craniata</taxon>
        <taxon>Vertebrata</taxon>
        <taxon>Euteleostomi</taxon>
        <taxon>Archelosauria</taxon>
        <taxon>Archosauria</taxon>
        <taxon>Dinosauria</taxon>
        <taxon>Saurischia</taxon>
        <taxon>Theropoda</taxon>
        <taxon>Coelurosauria</taxon>
        <taxon>Aves</taxon>
        <taxon>Neognathae</taxon>
        <taxon>Neoaves</taxon>
        <taxon>Telluraves</taxon>
        <taxon>Australaves</taxon>
        <taxon>Passeriformes</taxon>
        <taxon>Cinclidae</taxon>
        <taxon>Cinclus</taxon>
    </lineage>
</organism>
<sequence>MKLHTAAILLLFWLGIFTVHTVKGSASSQPMRKFRCVNLSTNRLNIQNLVSYERQQVPTDAIMFITVRGIRICVPADQKWVQTAIKRIDERRAAKRK</sequence>
<keyword evidence="6" id="KW-1185">Reference proteome</keyword>
<dbReference type="InterPro" id="IPR008105">
    <property type="entry name" value="Chemokine_XCL1/XCL2"/>
</dbReference>
<name>A0A7L2JZ46_CINMU</name>
<dbReference type="InterPro" id="IPR001811">
    <property type="entry name" value="Chemokine_IL8-like_dom"/>
</dbReference>
<dbReference type="PRINTS" id="PR01731">
    <property type="entry name" value="LYMPHOTACTIN"/>
</dbReference>
<evidence type="ECO:0000313" key="6">
    <source>
        <dbReference type="Proteomes" id="UP000590623"/>
    </source>
</evidence>
<dbReference type="SUPFAM" id="SSF54117">
    <property type="entry name" value="Interleukin 8-like chemokines"/>
    <property type="match status" value="1"/>
</dbReference>
<reference evidence="5 6" key="1">
    <citation type="submission" date="2019-09" db="EMBL/GenBank/DDBJ databases">
        <title>Bird 10,000 Genomes (B10K) Project - Family phase.</title>
        <authorList>
            <person name="Zhang G."/>
        </authorList>
    </citation>
    <scope>NUCLEOTIDE SEQUENCE [LARGE SCALE GENOMIC DNA]</scope>
    <source>
        <strain evidence="5">B10K-DU-001-77</strain>
        <tissue evidence="5">Muscle</tissue>
    </source>
</reference>
<proteinExistence type="inferred from homology"/>
<keyword evidence="3" id="KW-0732">Signal</keyword>
<feature type="signal peptide" evidence="3">
    <location>
        <begin position="1"/>
        <end position="18"/>
    </location>
</feature>
<evidence type="ECO:0000259" key="4">
    <source>
        <dbReference type="SMART" id="SM00199"/>
    </source>
</evidence>
<feature type="chain" id="PRO_5029527083" evidence="3">
    <location>
        <begin position="19"/>
        <end position="97"/>
    </location>
</feature>
<dbReference type="GO" id="GO:0005615">
    <property type="term" value="C:extracellular space"/>
    <property type="evidence" value="ECO:0007669"/>
    <property type="project" value="UniProtKB-KW"/>
</dbReference>
<gene>
    <name evidence="5" type="primary">Xcl1</name>
    <name evidence="5" type="ORF">CINMEX_R11152</name>
</gene>
<feature type="domain" description="Chemokine interleukin-8-like" evidence="4">
    <location>
        <begin position="33"/>
        <end position="88"/>
    </location>
</feature>
<dbReference type="EMBL" id="VWYM01026017">
    <property type="protein sequence ID" value="NXR28774.1"/>
    <property type="molecule type" value="Genomic_DNA"/>
</dbReference>
<dbReference type="SMART" id="SM00199">
    <property type="entry name" value="SCY"/>
    <property type="match status" value="1"/>
</dbReference>